<feature type="transmembrane region" description="Helical" evidence="7">
    <location>
        <begin position="366"/>
        <end position="384"/>
    </location>
</feature>
<dbReference type="PANTHER" id="PTHR12778">
    <property type="entry name" value="SOLUTE CARRIER FAMILY 33 ACETYL-COA TRANSPORTER -RELATED"/>
    <property type="match status" value="1"/>
</dbReference>
<feature type="transmembrane region" description="Helical" evidence="7">
    <location>
        <begin position="301"/>
        <end position="320"/>
    </location>
</feature>
<dbReference type="Pfam" id="PF03092">
    <property type="entry name" value="BT1"/>
    <property type="match status" value="1"/>
</dbReference>
<evidence type="ECO:0000313" key="9">
    <source>
        <dbReference type="Proteomes" id="UP000435649"/>
    </source>
</evidence>
<sequence>MTVQSEKRSWLWVPTAYFAEGGPYMVVSLVSAILFKSLGMENDDIALWTGLMMLPWSIKPLWAPFIDLFRTKRQWILATQLLMALLFAGMAALIVRESLSAVLIGFFFLLAFASATHDVAVDGFYLIALDKHTQALLAGIRGTFYRIASVSVQGGLVMLAGLIEKHGGSLRSGWAYSLLLAAGAMLALFLWHCLVLPRPADDGPVGGGDRFLTDFLSPFVSFFRMRGIVWILLFLLFFRLAEAQLGKIAVLFLQDKPEAGGLGLGLDTIGILYGTVGPVALIAGGILGGVAAAYWGFGKTVWPLVCAINLPDIVYVYLAVERPASLWAVGGCIAVEQFGYGLGYTAILLVMVALAENSGRYKTSHFAIMTGITILGMMLVGILSGYAERHLGYVTFFWYVMVCTIPSFLVVYPVSRLIPADFGRKNR</sequence>
<keyword evidence="4 7" id="KW-0812">Transmembrane</keyword>
<evidence type="ECO:0000256" key="1">
    <source>
        <dbReference type="ARBA" id="ARBA00004141"/>
    </source>
</evidence>
<dbReference type="SUPFAM" id="SSF103473">
    <property type="entry name" value="MFS general substrate transporter"/>
    <property type="match status" value="1"/>
</dbReference>
<evidence type="ECO:0000256" key="4">
    <source>
        <dbReference type="ARBA" id="ARBA00022692"/>
    </source>
</evidence>
<protein>
    <submittedName>
        <fullName evidence="8">AmpG family muropeptide MFS transporter</fullName>
    </submittedName>
</protein>
<evidence type="ECO:0000256" key="2">
    <source>
        <dbReference type="ARBA" id="ARBA00007015"/>
    </source>
</evidence>
<feature type="transmembrane region" description="Helical" evidence="7">
    <location>
        <begin position="215"/>
        <end position="238"/>
    </location>
</feature>
<comment type="caution">
    <text evidence="8">The sequence shown here is derived from an EMBL/GenBank/DDBJ whole genome shotgun (WGS) entry which is preliminary data.</text>
</comment>
<comment type="subcellular location">
    <subcellularLocation>
        <location evidence="1">Membrane</location>
        <topology evidence="1">Multi-pass membrane protein</topology>
    </subcellularLocation>
</comment>
<feature type="transmembrane region" description="Helical" evidence="7">
    <location>
        <begin position="101"/>
        <end position="128"/>
    </location>
</feature>
<dbReference type="InterPro" id="IPR036259">
    <property type="entry name" value="MFS_trans_sf"/>
</dbReference>
<evidence type="ECO:0000256" key="3">
    <source>
        <dbReference type="ARBA" id="ARBA00022448"/>
    </source>
</evidence>
<evidence type="ECO:0000313" key="8">
    <source>
        <dbReference type="EMBL" id="MST98549.1"/>
    </source>
</evidence>
<dbReference type="AlphaFoldDB" id="A0A844G8D9"/>
<feature type="transmembrane region" description="Helical" evidence="7">
    <location>
        <begin position="75"/>
        <end position="95"/>
    </location>
</feature>
<feature type="transmembrane region" description="Helical" evidence="7">
    <location>
        <begin position="144"/>
        <end position="163"/>
    </location>
</feature>
<comment type="similarity">
    <text evidence="2">Belongs to the major facilitator superfamily. Folate-biopterin transporter (TC 2.A.71) family.</text>
</comment>
<dbReference type="InterPro" id="IPR039309">
    <property type="entry name" value="BT1"/>
</dbReference>
<feature type="transmembrane region" description="Helical" evidence="7">
    <location>
        <begin position="45"/>
        <end position="63"/>
    </location>
</feature>
<dbReference type="Proteomes" id="UP000435649">
    <property type="component" value="Unassembled WGS sequence"/>
</dbReference>
<name>A0A844G8D9_9BACT</name>
<evidence type="ECO:0000256" key="7">
    <source>
        <dbReference type="SAM" id="Phobius"/>
    </source>
</evidence>
<feature type="transmembrane region" description="Helical" evidence="7">
    <location>
        <begin position="175"/>
        <end position="194"/>
    </location>
</feature>
<dbReference type="InterPro" id="IPR004752">
    <property type="entry name" value="AmpG_permease/AT-1"/>
</dbReference>
<feature type="transmembrane region" description="Helical" evidence="7">
    <location>
        <begin position="326"/>
        <end position="354"/>
    </location>
</feature>
<organism evidence="8 9">
    <name type="scientific">Victivallis lenta</name>
    <dbReference type="NCBI Taxonomy" id="2606640"/>
    <lineage>
        <taxon>Bacteria</taxon>
        <taxon>Pseudomonadati</taxon>
        <taxon>Lentisphaerota</taxon>
        <taxon>Lentisphaeria</taxon>
        <taxon>Victivallales</taxon>
        <taxon>Victivallaceae</taxon>
        <taxon>Victivallis</taxon>
    </lineage>
</organism>
<evidence type="ECO:0000256" key="6">
    <source>
        <dbReference type="ARBA" id="ARBA00023136"/>
    </source>
</evidence>
<proteinExistence type="inferred from homology"/>
<keyword evidence="6 7" id="KW-0472">Membrane</keyword>
<dbReference type="PANTHER" id="PTHR12778:SF10">
    <property type="entry name" value="MAJOR FACILITATOR SUPERFAMILY DOMAIN-CONTAINING PROTEIN 3"/>
    <property type="match status" value="1"/>
</dbReference>
<dbReference type="Gene3D" id="1.20.1250.20">
    <property type="entry name" value="MFS general substrate transporter like domains"/>
    <property type="match status" value="1"/>
</dbReference>
<feature type="transmembrane region" description="Helical" evidence="7">
    <location>
        <begin position="396"/>
        <end position="418"/>
    </location>
</feature>
<accession>A0A844G8D9</accession>
<dbReference type="EMBL" id="VUNS01000020">
    <property type="protein sequence ID" value="MST98549.1"/>
    <property type="molecule type" value="Genomic_DNA"/>
</dbReference>
<feature type="transmembrane region" description="Helical" evidence="7">
    <location>
        <begin position="21"/>
        <end position="39"/>
    </location>
</feature>
<keyword evidence="9" id="KW-1185">Reference proteome</keyword>
<gene>
    <name evidence="8" type="ORF">FYJ85_16040</name>
</gene>
<keyword evidence="5 7" id="KW-1133">Transmembrane helix</keyword>
<feature type="transmembrane region" description="Helical" evidence="7">
    <location>
        <begin position="271"/>
        <end position="294"/>
    </location>
</feature>
<keyword evidence="3" id="KW-0813">Transport</keyword>
<dbReference type="GO" id="GO:0016020">
    <property type="term" value="C:membrane"/>
    <property type="evidence" value="ECO:0007669"/>
    <property type="project" value="UniProtKB-SubCell"/>
</dbReference>
<reference evidence="8 9" key="1">
    <citation type="submission" date="2019-08" db="EMBL/GenBank/DDBJ databases">
        <title>In-depth cultivation of the pig gut microbiome towards novel bacterial diversity and tailored functional studies.</title>
        <authorList>
            <person name="Wylensek D."/>
            <person name="Hitch T.C.A."/>
            <person name="Clavel T."/>
        </authorList>
    </citation>
    <scope>NUCLEOTIDE SEQUENCE [LARGE SCALE GENOMIC DNA]</scope>
    <source>
        <strain evidence="8 9">BBE-744-WT-12</strain>
    </source>
</reference>
<evidence type="ECO:0000256" key="5">
    <source>
        <dbReference type="ARBA" id="ARBA00022989"/>
    </source>
</evidence>